<dbReference type="PANTHER" id="PTHR43619:SF2">
    <property type="entry name" value="S-ADENOSYL-L-METHIONINE-DEPENDENT METHYLTRANSFERASES SUPERFAMILY PROTEIN"/>
    <property type="match status" value="1"/>
</dbReference>
<dbReference type="AlphaFoldDB" id="A0A096ANE2"/>
<dbReference type="Proteomes" id="UP000029628">
    <property type="component" value="Unassembled WGS sequence"/>
</dbReference>
<evidence type="ECO:0000313" key="3">
    <source>
        <dbReference type="EMBL" id="KGF48206.1"/>
    </source>
</evidence>
<dbReference type="Gene3D" id="3.40.50.150">
    <property type="entry name" value="Vaccinia Virus protein VP39"/>
    <property type="match status" value="1"/>
</dbReference>
<keyword evidence="1 3" id="KW-0489">Methyltransferase</keyword>
<name>A0A096ANE2_9FIRM</name>
<dbReference type="GO" id="GO:0032259">
    <property type="term" value="P:methylation"/>
    <property type="evidence" value="ECO:0007669"/>
    <property type="project" value="UniProtKB-KW"/>
</dbReference>
<dbReference type="InterPro" id="IPR016874">
    <property type="entry name" value="TcmP-like"/>
</dbReference>
<evidence type="ECO:0000313" key="4">
    <source>
        <dbReference type="Proteomes" id="UP000029628"/>
    </source>
</evidence>
<dbReference type="PIRSF" id="PIRSF028177">
    <property type="entry name" value="Polyketide_synth_Omtfrase_TcmP"/>
    <property type="match status" value="1"/>
</dbReference>
<gene>
    <name evidence="3" type="ORF">HMPREF0872_01040</name>
</gene>
<dbReference type="EMBL" id="JRNT01000005">
    <property type="protein sequence ID" value="KGF48206.1"/>
    <property type="molecule type" value="Genomic_DNA"/>
</dbReference>
<proteinExistence type="predicted"/>
<sequence>MKDDLSYISKTALLTLYVRAKDYESNRSVLHDEQSWRAYRQIKPTEDLFSVHKGWKSYYGILGRARVFDQEITKFIHQYHNAIIVSLGSGLDTEFYRVDNGHIDWYNIDFPNVIKIREELFEEHPRVHNIGASILDQAWIKEIKRDNRPLLFISEGVLMYLSESDVQKFLYILTDHFKGSTAYFDFVYRGLVGRVKRHDILRDMSVEFTFGVKDGSEICTLNPNIKQIGLINFTSSMMSLVPGFKKIMYPIIYLLNNRMGQYEI</sequence>
<dbReference type="eggNOG" id="COG3315">
    <property type="taxonomic scope" value="Bacteria"/>
</dbReference>
<accession>A0A096ANE2</accession>
<keyword evidence="4" id="KW-1185">Reference proteome</keyword>
<dbReference type="PANTHER" id="PTHR43619">
    <property type="entry name" value="S-ADENOSYL-L-METHIONINE-DEPENDENT METHYLTRANSFERASE YKTD-RELATED"/>
    <property type="match status" value="1"/>
</dbReference>
<organism evidence="3 4">
    <name type="scientific">Veillonella montpellierensis DNF00314</name>
    <dbReference type="NCBI Taxonomy" id="1401067"/>
    <lineage>
        <taxon>Bacteria</taxon>
        <taxon>Bacillati</taxon>
        <taxon>Bacillota</taxon>
        <taxon>Negativicutes</taxon>
        <taxon>Veillonellales</taxon>
        <taxon>Veillonellaceae</taxon>
        <taxon>Veillonella</taxon>
    </lineage>
</organism>
<comment type="caution">
    <text evidence="3">The sequence shown here is derived from an EMBL/GenBank/DDBJ whole genome shotgun (WGS) entry which is preliminary data.</text>
</comment>
<evidence type="ECO:0000256" key="2">
    <source>
        <dbReference type="ARBA" id="ARBA00022679"/>
    </source>
</evidence>
<reference evidence="3 4" key="1">
    <citation type="submission" date="2014-07" db="EMBL/GenBank/DDBJ databases">
        <authorList>
            <person name="McCorrison J."/>
            <person name="Sanka R."/>
            <person name="Torralba M."/>
            <person name="Gillis M."/>
            <person name="Haft D.H."/>
            <person name="Methe B."/>
            <person name="Sutton G."/>
            <person name="Nelson K.E."/>
        </authorList>
    </citation>
    <scope>NUCLEOTIDE SEQUENCE [LARGE SCALE GENOMIC DNA]</scope>
    <source>
        <strain evidence="3 4">DNF00314</strain>
    </source>
</reference>
<dbReference type="InterPro" id="IPR029063">
    <property type="entry name" value="SAM-dependent_MTases_sf"/>
</dbReference>
<dbReference type="Pfam" id="PF04072">
    <property type="entry name" value="LCM"/>
    <property type="match status" value="1"/>
</dbReference>
<dbReference type="GO" id="GO:0008168">
    <property type="term" value="F:methyltransferase activity"/>
    <property type="evidence" value="ECO:0007669"/>
    <property type="project" value="UniProtKB-KW"/>
</dbReference>
<keyword evidence="2 3" id="KW-0808">Transferase</keyword>
<evidence type="ECO:0000256" key="1">
    <source>
        <dbReference type="ARBA" id="ARBA00022603"/>
    </source>
</evidence>
<dbReference type="InterPro" id="IPR007213">
    <property type="entry name" value="Ppm1/Ppm2/Tcmp"/>
</dbReference>
<dbReference type="SUPFAM" id="SSF53335">
    <property type="entry name" value="S-adenosyl-L-methionine-dependent methyltransferases"/>
    <property type="match status" value="1"/>
</dbReference>
<protein>
    <submittedName>
        <fullName evidence="3">Methyltransferase</fullName>
    </submittedName>
</protein>
<dbReference type="RefSeq" id="WP_038151140.1">
    <property type="nucleotide sequence ID" value="NZ_JRNT01000005.1"/>
</dbReference>